<evidence type="ECO:0000256" key="14">
    <source>
        <dbReference type="SAM" id="SignalP"/>
    </source>
</evidence>
<feature type="transmembrane region" description="Helical" evidence="13">
    <location>
        <begin position="730"/>
        <end position="758"/>
    </location>
</feature>
<dbReference type="GO" id="GO:0015276">
    <property type="term" value="F:ligand-gated monoatomic ion channel activity"/>
    <property type="evidence" value="ECO:0007669"/>
    <property type="project" value="InterPro"/>
</dbReference>
<feature type="transmembrane region" description="Helical" evidence="13">
    <location>
        <begin position="375"/>
        <end position="394"/>
    </location>
</feature>
<evidence type="ECO:0000313" key="18">
    <source>
        <dbReference type="Proteomes" id="UP001152759"/>
    </source>
</evidence>
<evidence type="ECO:0000256" key="7">
    <source>
        <dbReference type="ARBA" id="ARBA00023065"/>
    </source>
</evidence>
<feature type="chain" id="PRO_5040415319" description="Ionotropic receptor" evidence="14">
    <location>
        <begin position="23"/>
        <end position="781"/>
    </location>
</feature>
<dbReference type="Gene3D" id="3.40.190.10">
    <property type="entry name" value="Periplasmic binding protein-like II"/>
    <property type="match status" value="1"/>
</dbReference>
<evidence type="ECO:0000313" key="17">
    <source>
        <dbReference type="EMBL" id="CAH0382213.1"/>
    </source>
</evidence>
<organism evidence="17 18">
    <name type="scientific">Bemisia tabaci</name>
    <name type="common">Sweetpotato whitefly</name>
    <name type="synonym">Aleurodes tabaci</name>
    <dbReference type="NCBI Taxonomy" id="7038"/>
    <lineage>
        <taxon>Eukaryota</taxon>
        <taxon>Metazoa</taxon>
        <taxon>Ecdysozoa</taxon>
        <taxon>Arthropoda</taxon>
        <taxon>Hexapoda</taxon>
        <taxon>Insecta</taxon>
        <taxon>Pterygota</taxon>
        <taxon>Neoptera</taxon>
        <taxon>Paraneoptera</taxon>
        <taxon>Hemiptera</taxon>
        <taxon>Sternorrhyncha</taxon>
        <taxon>Aleyrodoidea</taxon>
        <taxon>Aleyrodidae</taxon>
        <taxon>Aleyrodinae</taxon>
        <taxon>Bemisia</taxon>
    </lineage>
</organism>
<evidence type="ECO:0000256" key="8">
    <source>
        <dbReference type="ARBA" id="ARBA00023136"/>
    </source>
</evidence>
<dbReference type="InterPro" id="IPR001320">
    <property type="entry name" value="Iontro_rcpt_C"/>
</dbReference>
<dbReference type="GO" id="GO:0050906">
    <property type="term" value="P:detection of stimulus involved in sensory perception"/>
    <property type="evidence" value="ECO:0007669"/>
    <property type="project" value="UniProtKB-ARBA"/>
</dbReference>
<feature type="transmembrane region" description="Helical" evidence="13">
    <location>
        <begin position="534"/>
        <end position="555"/>
    </location>
</feature>
<keyword evidence="5 13" id="KW-0812">Transmembrane</keyword>
<keyword evidence="12" id="KW-0407">Ion channel</keyword>
<evidence type="ECO:0000256" key="1">
    <source>
        <dbReference type="ARBA" id="ARBA00004651"/>
    </source>
</evidence>
<dbReference type="EMBL" id="OU963862">
    <property type="protein sequence ID" value="CAH0382213.1"/>
    <property type="molecule type" value="Genomic_DNA"/>
</dbReference>
<dbReference type="PANTHER" id="PTHR42643:SF35">
    <property type="entry name" value="IONOTROPIC RECEPTOR 68A, ISOFORM A"/>
    <property type="match status" value="1"/>
</dbReference>
<keyword evidence="9" id="KW-0675">Receptor</keyword>
<evidence type="ECO:0000256" key="12">
    <source>
        <dbReference type="ARBA" id="ARBA00023303"/>
    </source>
</evidence>
<keyword evidence="4" id="KW-1003">Cell membrane</keyword>
<evidence type="ECO:0000256" key="4">
    <source>
        <dbReference type="ARBA" id="ARBA00022475"/>
    </source>
</evidence>
<gene>
    <name evidence="17" type="ORF">BEMITA_LOCUS1783</name>
</gene>
<keyword evidence="7" id="KW-0406">Ion transport</keyword>
<keyword evidence="6 13" id="KW-1133">Transmembrane helix</keyword>
<dbReference type="Gene3D" id="1.10.287.70">
    <property type="match status" value="1"/>
</dbReference>
<evidence type="ECO:0000256" key="11">
    <source>
        <dbReference type="ARBA" id="ARBA00023286"/>
    </source>
</evidence>
<accession>A0A9P0EWU5</accession>
<feature type="domain" description="Ionotropic glutamate receptor C-terminal" evidence="15">
    <location>
        <begin position="502"/>
        <end position="655"/>
    </location>
</feature>
<dbReference type="Proteomes" id="UP001152759">
    <property type="component" value="Chromosome 1"/>
</dbReference>
<evidence type="ECO:0000256" key="6">
    <source>
        <dbReference type="ARBA" id="ARBA00022989"/>
    </source>
</evidence>
<feature type="signal peptide" evidence="14">
    <location>
        <begin position="1"/>
        <end position="22"/>
    </location>
</feature>
<dbReference type="AlphaFoldDB" id="A0A9P0EWU5"/>
<feature type="domain" description="Ionotropic glutamate receptor L-glutamate and glycine-binding" evidence="16">
    <location>
        <begin position="237"/>
        <end position="355"/>
    </location>
</feature>
<protein>
    <recommendedName>
        <fullName evidence="19">Ionotropic receptor</fullName>
    </recommendedName>
</protein>
<reference evidence="17" key="1">
    <citation type="submission" date="2021-12" db="EMBL/GenBank/DDBJ databases">
        <authorList>
            <person name="King R."/>
        </authorList>
    </citation>
    <scope>NUCLEOTIDE SEQUENCE</scope>
</reference>
<keyword evidence="3" id="KW-0813">Transport</keyword>
<feature type="transmembrane region" description="Helical" evidence="13">
    <location>
        <begin position="507"/>
        <end position="528"/>
    </location>
</feature>
<keyword evidence="11" id="KW-1071">Ligand-gated ion channel</keyword>
<dbReference type="InterPro" id="IPR052192">
    <property type="entry name" value="Insect_Ionotropic_Sensory_Rcpt"/>
</dbReference>
<evidence type="ECO:0000256" key="9">
    <source>
        <dbReference type="ARBA" id="ARBA00023170"/>
    </source>
</evidence>
<dbReference type="KEGG" id="btab:109033142"/>
<dbReference type="SUPFAM" id="SSF53850">
    <property type="entry name" value="Periplasmic binding protein-like II"/>
    <property type="match status" value="1"/>
</dbReference>
<keyword evidence="14" id="KW-0732">Signal</keyword>
<dbReference type="PANTHER" id="PTHR42643">
    <property type="entry name" value="IONOTROPIC RECEPTOR 20A-RELATED"/>
    <property type="match status" value="1"/>
</dbReference>
<evidence type="ECO:0000259" key="15">
    <source>
        <dbReference type="Pfam" id="PF00060"/>
    </source>
</evidence>
<name>A0A9P0EWU5_BEMTA</name>
<evidence type="ECO:0000259" key="16">
    <source>
        <dbReference type="Pfam" id="PF10613"/>
    </source>
</evidence>
<evidence type="ECO:0008006" key="19">
    <source>
        <dbReference type="Google" id="ProtNLM"/>
    </source>
</evidence>
<keyword evidence="18" id="KW-1185">Reference proteome</keyword>
<evidence type="ECO:0000256" key="5">
    <source>
        <dbReference type="ARBA" id="ARBA00022692"/>
    </source>
</evidence>
<evidence type="ECO:0000256" key="13">
    <source>
        <dbReference type="SAM" id="Phobius"/>
    </source>
</evidence>
<proteinExistence type="inferred from homology"/>
<sequence length="781" mass="90292">MFLCKKQHVLLLFLLKTLEISAQLSYQAKKKSVRYQGIMNRFEETLPPIDLEILLMDILPRMKSEFNCLAIFMDSYHDTLFQSLFYQKFNFIPNFKILVKDSEDLLSPNFKTLSVIERIRKEGCSTYILLISNAIQVARFLRFGDRYRVIDTRAKFLLLHDWRLFHADYHYLWKKIVNVIFIRRYVNSDRYELSTVPFPVPIRGALVPRRIDTWRRGKFQTNLDLFHDKTSDLQGQTLSVVTFEHVPSVVKSSIPSQNETDDEQGESVAYGGLEIEVLQTLASAMNFRPNLYESVNSASEQWGRVQLNGSFSGLLGEICSGRAEIALGNLYYTPYHLQILDLSTPYTTQCLTFLTPESLSDNSWKTLILPFHKSMWIAVLIVLLLGGFLFYSLANFHRYLEKKDYSKSGASKIEMKVSKENTAINYIKKKTSSFLYLLRRLCVDQKKIDMEMRLHEGTKNIYFNYYKSPQKLTKVKIEKKKKVTISEDSDSIKSQGLYLFESLQNSILYTFGMLILVSLPKIPTGWALRILSGWWWIYCLLVAVSYRASLTAILANPVPRVTIDTLEQLAEDNSVLCGGWGEQNRNFFLSSLDAAGQKIGRKFEDVPNAQEAVDRIMQGRFAYYENIYFLQFLSQNRKVSGHKSNSTNDHQENNSEKLLHIMKDCSINMPISIGLQKNSPLKPRVDRFLRRVIEGGLVKKWLNDVMLVILTEEASLDSEEVKALMNLKKLYGAIVALFGGYVISILALLVELCVWYCFVQRDPNYDKYARDLYYKKAALRQ</sequence>
<evidence type="ECO:0000256" key="3">
    <source>
        <dbReference type="ARBA" id="ARBA00022448"/>
    </source>
</evidence>
<comment type="subcellular location">
    <subcellularLocation>
        <location evidence="1">Cell membrane</location>
        <topology evidence="1">Multi-pass membrane protein</topology>
    </subcellularLocation>
</comment>
<keyword evidence="10" id="KW-0325">Glycoprotein</keyword>
<comment type="similarity">
    <text evidence="2">Belongs to the glutamate-gated ion channel (TC 1.A.10.1) family.</text>
</comment>
<keyword evidence="8 13" id="KW-0472">Membrane</keyword>
<evidence type="ECO:0000256" key="10">
    <source>
        <dbReference type="ARBA" id="ARBA00023180"/>
    </source>
</evidence>
<dbReference type="GO" id="GO:0005886">
    <property type="term" value="C:plasma membrane"/>
    <property type="evidence" value="ECO:0007669"/>
    <property type="project" value="UniProtKB-SubCell"/>
</dbReference>
<dbReference type="InterPro" id="IPR019594">
    <property type="entry name" value="Glu/Gly-bd"/>
</dbReference>
<dbReference type="Pfam" id="PF10613">
    <property type="entry name" value="Lig_chan-Glu_bd"/>
    <property type="match status" value="1"/>
</dbReference>
<dbReference type="Pfam" id="PF00060">
    <property type="entry name" value="Lig_chan"/>
    <property type="match status" value="1"/>
</dbReference>
<evidence type="ECO:0000256" key="2">
    <source>
        <dbReference type="ARBA" id="ARBA00008685"/>
    </source>
</evidence>